<name>A0ABW4UGZ3_9HYPH</name>
<sequence length="170" mass="18375">MLILPLTIVVAFHALAQSPLAAAPEESVWKMQQARGCTGIKLDVEGTKAVSNPYEGQVTAALDQLTPDGGPGFLILTNRDGDYAQVAGGNGAFTAEWRQYADNAFRHWVAGRAADKPGGQVAIATNGFQITVNSNEKLISAEAKSILLAFCRAQERPPQFSWRDITERFQ</sequence>
<feature type="chain" id="PRO_5046282603" evidence="1">
    <location>
        <begin position="23"/>
        <end position="170"/>
    </location>
</feature>
<gene>
    <name evidence="2" type="ORF">ACFSOZ_20545</name>
</gene>
<dbReference type="EMBL" id="JBHUGZ010000013">
    <property type="protein sequence ID" value="MFD1984929.1"/>
    <property type="molecule type" value="Genomic_DNA"/>
</dbReference>
<evidence type="ECO:0000256" key="1">
    <source>
        <dbReference type="SAM" id="SignalP"/>
    </source>
</evidence>
<evidence type="ECO:0000313" key="2">
    <source>
        <dbReference type="EMBL" id="MFD1984929.1"/>
    </source>
</evidence>
<accession>A0ABW4UGZ3</accession>
<feature type="signal peptide" evidence="1">
    <location>
        <begin position="1"/>
        <end position="22"/>
    </location>
</feature>
<keyword evidence="1" id="KW-0732">Signal</keyword>
<dbReference type="Proteomes" id="UP001597405">
    <property type="component" value="Unassembled WGS sequence"/>
</dbReference>
<proteinExistence type="predicted"/>
<protein>
    <submittedName>
        <fullName evidence="2">Uncharacterized protein</fullName>
    </submittedName>
</protein>
<organism evidence="2 3">
    <name type="scientific">Mesorhizobium newzealandense</name>
    <dbReference type="NCBI Taxonomy" id="1300302"/>
    <lineage>
        <taxon>Bacteria</taxon>
        <taxon>Pseudomonadati</taxon>
        <taxon>Pseudomonadota</taxon>
        <taxon>Alphaproteobacteria</taxon>
        <taxon>Hyphomicrobiales</taxon>
        <taxon>Phyllobacteriaceae</taxon>
        <taxon>Mesorhizobium</taxon>
    </lineage>
</organism>
<comment type="caution">
    <text evidence="2">The sequence shown here is derived from an EMBL/GenBank/DDBJ whole genome shotgun (WGS) entry which is preliminary data.</text>
</comment>
<evidence type="ECO:0000313" key="3">
    <source>
        <dbReference type="Proteomes" id="UP001597405"/>
    </source>
</evidence>
<dbReference type="RefSeq" id="WP_379100922.1">
    <property type="nucleotide sequence ID" value="NZ_JBHUGZ010000013.1"/>
</dbReference>
<reference evidence="3" key="1">
    <citation type="journal article" date="2019" name="Int. J. Syst. Evol. Microbiol.">
        <title>The Global Catalogue of Microorganisms (GCM) 10K type strain sequencing project: providing services to taxonomists for standard genome sequencing and annotation.</title>
        <authorList>
            <consortium name="The Broad Institute Genomics Platform"/>
            <consortium name="The Broad Institute Genome Sequencing Center for Infectious Disease"/>
            <person name="Wu L."/>
            <person name="Ma J."/>
        </authorList>
    </citation>
    <scope>NUCLEOTIDE SEQUENCE [LARGE SCALE GENOMIC DNA]</scope>
    <source>
        <strain evidence="3">CGMCC 1.16225</strain>
    </source>
</reference>
<keyword evidence="3" id="KW-1185">Reference proteome</keyword>